<sequence length="56" mass="6811">MIPELNYYSISNSNIQKSEELYQKGNQSIKSGYQLQFRIQIQLYWNDKFEETIKLF</sequence>
<protein>
    <submittedName>
        <fullName evidence="1">Uncharacterized protein</fullName>
    </submittedName>
</protein>
<name>A0A8S1YMS4_PAROT</name>
<reference evidence="1" key="1">
    <citation type="submission" date="2021-01" db="EMBL/GenBank/DDBJ databases">
        <authorList>
            <consortium name="Genoscope - CEA"/>
            <person name="William W."/>
        </authorList>
    </citation>
    <scope>NUCLEOTIDE SEQUENCE</scope>
</reference>
<organism evidence="1 2">
    <name type="scientific">Paramecium octaurelia</name>
    <dbReference type="NCBI Taxonomy" id="43137"/>
    <lineage>
        <taxon>Eukaryota</taxon>
        <taxon>Sar</taxon>
        <taxon>Alveolata</taxon>
        <taxon>Ciliophora</taxon>
        <taxon>Intramacronucleata</taxon>
        <taxon>Oligohymenophorea</taxon>
        <taxon>Peniculida</taxon>
        <taxon>Parameciidae</taxon>
        <taxon>Paramecium</taxon>
    </lineage>
</organism>
<comment type="caution">
    <text evidence="1">The sequence shown here is derived from an EMBL/GenBank/DDBJ whole genome shotgun (WGS) entry which is preliminary data.</text>
</comment>
<proteinExistence type="predicted"/>
<evidence type="ECO:0000313" key="1">
    <source>
        <dbReference type="EMBL" id="CAD8215073.1"/>
    </source>
</evidence>
<dbReference type="EMBL" id="CAJJDP010000206">
    <property type="protein sequence ID" value="CAD8215073.1"/>
    <property type="molecule type" value="Genomic_DNA"/>
</dbReference>
<accession>A0A8S1YMS4</accession>
<gene>
    <name evidence="1" type="ORF">POCTA_138.1.T2020003</name>
</gene>
<dbReference type="AlphaFoldDB" id="A0A8S1YMS4"/>
<dbReference type="Proteomes" id="UP000683925">
    <property type="component" value="Unassembled WGS sequence"/>
</dbReference>
<evidence type="ECO:0000313" key="2">
    <source>
        <dbReference type="Proteomes" id="UP000683925"/>
    </source>
</evidence>
<keyword evidence="2" id="KW-1185">Reference proteome</keyword>